<gene>
    <name evidence="7" type="ORF">GCM10010145_22160</name>
</gene>
<dbReference type="Pfam" id="PF13411">
    <property type="entry name" value="MerR_1"/>
    <property type="match status" value="1"/>
</dbReference>
<reference evidence="7" key="1">
    <citation type="journal article" date="2014" name="Int. J. Syst. Evol. Microbiol.">
        <title>Complete genome sequence of Corynebacterium casei LMG S-19264T (=DSM 44701T), isolated from a smear-ripened cheese.</title>
        <authorList>
            <consortium name="US DOE Joint Genome Institute (JGI-PGF)"/>
            <person name="Walter F."/>
            <person name="Albersmeier A."/>
            <person name="Kalinowski J."/>
            <person name="Ruckert C."/>
        </authorList>
    </citation>
    <scope>NUCLEOTIDE SEQUENCE</scope>
    <source>
        <strain evidence="7">JCM 3131</strain>
    </source>
</reference>
<keyword evidence="2" id="KW-0805">Transcription regulation</keyword>
<feature type="domain" description="HTH merR-type" evidence="6">
    <location>
        <begin position="1"/>
        <end position="71"/>
    </location>
</feature>
<proteinExistence type="predicted"/>
<dbReference type="PROSITE" id="PS50937">
    <property type="entry name" value="HTH_MERR_2"/>
    <property type="match status" value="1"/>
</dbReference>
<dbReference type="AlphaFoldDB" id="A0A918BAI5"/>
<dbReference type="RefSeq" id="WP_308429791.1">
    <property type="nucleotide sequence ID" value="NZ_BMQK01000003.1"/>
</dbReference>
<organism evidence="7 8">
    <name type="scientific">Streptomyces ruber</name>
    <dbReference type="NCBI Taxonomy" id="83378"/>
    <lineage>
        <taxon>Bacteria</taxon>
        <taxon>Bacillati</taxon>
        <taxon>Actinomycetota</taxon>
        <taxon>Actinomycetes</taxon>
        <taxon>Kitasatosporales</taxon>
        <taxon>Streptomycetaceae</taxon>
        <taxon>Streptomyces</taxon>
    </lineage>
</organism>
<feature type="region of interest" description="Disordered" evidence="5">
    <location>
        <begin position="1"/>
        <end position="35"/>
    </location>
</feature>
<keyword evidence="4" id="KW-0804">Transcription</keyword>
<dbReference type="PANTHER" id="PTHR30204">
    <property type="entry name" value="REDOX-CYCLING DRUG-SENSING TRANSCRIPTIONAL ACTIVATOR SOXR"/>
    <property type="match status" value="1"/>
</dbReference>
<protein>
    <recommendedName>
        <fullName evidence="6">HTH merR-type domain-containing protein</fullName>
    </recommendedName>
</protein>
<evidence type="ECO:0000256" key="2">
    <source>
        <dbReference type="ARBA" id="ARBA00023015"/>
    </source>
</evidence>
<dbReference type="PANTHER" id="PTHR30204:SF69">
    <property type="entry name" value="MERR-FAMILY TRANSCRIPTIONAL REGULATOR"/>
    <property type="match status" value="1"/>
</dbReference>
<evidence type="ECO:0000259" key="6">
    <source>
        <dbReference type="PROSITE" id="PS50937"/>
    </source>
</evidence>
<evidence type="ECO:0000256" key="3">
    <source>
        <dbReference type="ARBA" id="ARBA00023125"/>
    </source>
</evidence>
<dbReference type="Proteomes" id="UP000620156">
    <property type="component" value="Unassembled WGS sequence"/>
</dbReference>
<evidence type="ECO:0000256" key="1">
    <source>
        <dbReference type="ARBA" id="ARBA00022491"/>
    </source>
</evidence>
<accession>A0A918BAI5</accession>
<dbReference type="InterPro" id="IPR009061">
    <property type="entry name" value="DNA-bd_dom_put_sf"/>
</dbReference>
<dbReference type="GO" id="GO:0003700">
    <property type="term" value="F:DNA-binding transcription factor activity"/>
    <property type="evidence" value="ECO:0007669"/>
    <property type="project" value="InterPro"/>
</dbReference>
<dbReference type="InterPro" id="IPR047057">
    <property type="entry name" value="MerR_fam"/>
</dbReference>
<sequence length="115" mass="12088">MSTVRILQPAERSGVPATTLRLHESAGPLPADRSPAGYRLHGGDAVERLAFTGAAKHLGLPLEEVAELLAVRETGACAEVEADGGARRGPPGARRRCRRGSPRGGWQSACWAGRP</sequence>
<reference evidence="7" key="2">
    <citation type="submission" date="2020-09" db="EMBL/GenBank/DDBJ databases">
        <authorList>
            <person name="Sun Q."/>
            <person name="Ohkuma M."/>
        </authorList>
    </citation>
    <scope>NUCLEOTIDE SEQUENCE</scope>
    <source>
        <strain evidence="7">JCM 3131</strain>
    </source>
</reference>
<dbReference type="Gene3D" id="1.10.1660.10">
    <property type="match status" value="1"/>
</dbReference>
<evidence type="ECO:0000256" key="4">
    <source>
        <dbReference type="ARBA" id="ARBA00023163"/>
    </source>
</evidence>
<keyword evidence="3" id="KW-0238">DNA-binding</keyword>
<evidence type="ECO:0000313" key="8">
    <source>
        <dbReference type="Proteomes" id="UP000620156"/>
    </source>
</evidence>
<evidence type="ECO:0000256" key="5">
    <source>
        <dbReference type="SAM" id="MobiDB-lite"/>
    </source>
</evidence>
<dbReference type="SMART" id="SM00422">
    <property type="entry name" value="HTH_MERR"/>
    <property type="match status" value="1"/>
</dbReference>
<dbReference type="GO" id="GO:0003677">
    <property type="term" value="F:DNA binding"/>
    <property type="evidence" value="ECO:0007669"/>
    <property type="project" value="UniProtKB-KW"/>
</dbReference>
<evidence type="ECO:0000313" key="7">
    <source>
        <dbReference type="EMBL" id="GGQ52325.1"/>
    </source>
</evidence>
<name>A0A918BAI5_9ACTN</name>
<dbReference type="SUPFAM" id="SSF46955">
    <property type="entry name" value="Putative DNA-binding domain"/>
    <property type="match status" value="1"/>
</dbReference>
<keyword evidence="8" id="KW-1185">Reference proteome</keyword>
<keyword evidence="1" id="KW-0678">Repressor</keyword>
<dbReference type="EMBL" id="BMQK01000003">
    <property type="protein sequence ID" value="GGQ52325.1"/>
    <property type="molecule type" value="Genomic_DNA"/>
</dbReference>
<comment type="caution">
    <text evidence="7">The sequence shown here is derived from an EMBL/GenBank/DDBJ whole genome shotgun (WGS) entry which is preliminary data.</text>
</comment>
<dbReference type="InterPro" id="IPR000551">
    <property type="entry name" value="MerR-type_HTH_dom"/>
</dbReference>
<feature type="region of interest" description="Disordered" evidence="5">
    <location>
        <begin position="82"/>
        <end position="115"/>
    </location>
</feature>